<feature type="transmembrane region" description="Helical" evidence="1">
    <location>
        <begin position="34"/>
        <end position="54"/>
    </location>
</feature>
<name>A0ABP9URE9_9BACT</name>
<comment type="caution">
    <text evidence="2">The sequence shown here is derived from an EMBL/GenBank/DDBJ whole genome shotgun (WGS) entry which is preliminary data.</text>
</comment>
<feature type="transmembrane region" description="Helical" evidence="1">
    <location>
        <begin position="60"/>
        <end position="82"/>
    </location>
</feature>
<organism evidence="2 3">
    <name type="scientific">Haloferula sargassicola</name>
    <dbReference type="NCBI Taxonomy" id="490096"/>
    <lineage>
        <taxon>Bacteria</taxon>
        <taxon>Pseudomonadati</taxon>
        <taxon>Verrucomicrobiota</taxon>
        <taxon>Verrucomicrobiia</taxon>
        <taxon>Verrucomicrobiales</taxon>
        <taxon>Verrucomicrobiaceae</taxon>
        <taxon>Haloferula</taxon>
    </lineage>
</organism>
<keyword evidence="1" id="KW-1133">Transmembrane helix</keyword>
<proteinExistence type="predicted"/>
<evidence type="ECO:0000313" key="2">
    <source>
        <dbReference type="EMBL" id="GAA5484017.1"/>
    </source>
</evidence>
<dbReference type="EMBL" id="BAABRI010000019">
    <property type="protein sequence ID" value="GAA5484017.1"/>
    <property type="molecule type" value="Genomic_DNA"/>
</dbReference>
<dbReference type="RefSeq" id="WP_353568116.1">
    <property type="nucleotide sequence ID" value="NZ_BAABRI010000019.1"/>
</dbReference>
<keyword evidence="1" id="KW-0472">Membrane</keyword>
<dbReference type="Proteomes" id="UP001476282">
    <property type="component" value="Unassembled WGS sequence"/>
</dbReference>
<reference evidence="2 3" key="1">
    <citation type="submission" date="2024-02" db="EMBL/GenBank/DDBJ databases">
        <title>Haloferula sargassicola NBRC 104335.</title>
        <authorList>
            <person name="Ichikawa N."/>
            <person name="Katano-Makiyama Y."/>
            <person name="Hidaka K."/>
        </authorList>
    </citation>
    <scope>NUCLEOTIDE SEQUENCE [LARGE SCALE GENOMIC DNA]</scope>
    <source>
        <strain evidence="2 3">NBRC 104335</strain>
    </source>
</reference>
<evidence type="ECO:0000256" key="1">
    <source>
        <dbReference type="SAM" id="Phobius"/>
    </source>
</evidence>
<protein>
    <submittedName>
        <fullName evidence="2">Uncharacterized protein</fullName>
    </submittedName>
</protein>
<accession>A0ABP9URE9</accession>
<sequence>MASHSTDREVALVSVDTNSADDSKGIAFGLSGNLFLPVIASGVVSIVLVTILLWSQAFGIVGSVVFGALPFALTLLLVTTFFQGKPPHYAGDWFESLTSDGCFVRHSYGQPMHPLEKALKQVARRKSRKN</sequence>
<keyword evidence="3" id="KW-1185">Reference proteome</keyword>
<keyword evidence="1" id="KW-0812">Transmembrane</keyword>
<evidence type="ECO:0000313" key="3">
    <source>
        <dbReference type="Proteomes" id="UP001476282"/>
    </source>
</evidence>
<gene>
    <name evidence="2" type="ORF">Hsar01_03255</name>
</gene>